<accession>A0A5B7GEZ4</accession>
<evidence type="ECO:0000256" key="1">
    <source>
        <dbReference type="SAM" id="MobiDB-lite"/>
    </source>
</evidence>
<feature type="compositionally biased region" description="Basic residues" evidence="1">
    <location>
        <begin position="32"/>
        <end position="47"/>
    </location>
</feature>
<sequence>MSGKVRGCKGKYETIGPRVSRPRREGVTGARKTLHSKRRGAGRRPRPPRPSSMTQERRPRPRLLSCCNCLNKSSSGECMHLVFILRLNTYLSLHRYLVLIRREITLLAYLIAPLQQVPVSQTCR</sequence>
<evidence type="ECO:0000313" key="3">
    <source>
        <dbReference type="Proteomes" id="UP000324222"/>
    </source>
</evidence>
<protein>
    <submittedName>
        <fullName evidence="2">Uncharacterized protein</fullName>
    </submittedName>
</protein>
<organism evidence="2 3">
    <name type="scientific">Portunus trituberculatus</name>
    <name type="common">Swimming crab</name>
    <name type="synonym">Neptunus trituberculatus</name>
    <dbReference type="NCBI Taxonomy" id="210409"/>
    <lineage>
        <taxon>Eukaryota</taxon>
        <taxon>Metazoa</taxon>
        <taxon>Ecdysozoa</taxon>
        <taxon>Arthropoda</taxon>
        <taxon>Crustacea</taxon>
        <taxon>Multicrustacea</taxon>
        <taxon>Malacostraca</taxon>
        <taxon>Eumalacostraca</taxon>
        <taxon>Eucarida</taxon>
        <taxon>Decapoda</taxon>
        <taxon>Pleocyemata</taxon>
        <taxon>Brachyura</taxon>
        <taxon>Eubrachyura</taxon>
        <taxon>Portunoidea</taxon>
        <taxon>Portunidae</taxon>
        <taxon>Portuninae</taxon>
        <taxon>Portunus</taxon>
    </lineage>
</organism>
<keyword evidence="3" id="KW-1185">Reference proteome</keyword>
<comment type="caution">
    <text evidence="2">The sequence shown here is derived from an EMBL/GenBank/DDBJ whole genome shotgun (WGS) entry which is preliminary data.</text>
</comment>
<evidence type="ECO:0000313" key="2">
    <source>
        <dbReference type="EMBL" id="MPC56146.1"/>
    </source>
</evidence>
<dbReference type="EMBL" id="VSRR010013728">
    <property type="protein sequence ID" value="MPC56146.1"/>
    <property type="molecule type" value="Genomic_DNA"/>
</dbReference>
<dbReference type="Proteomes" id="UP000324222">
    <property type="component" value="Unassembled WGS sequence"/>
</dbReference>
<gene>
    <name evidence="2" type="ORF">E2C01_050099</name>
</gene>
<name>A0A5B7GEZ4_PORTR</name>
<proteinExistence type="predicted"/>
<reference evidence="2 3" key="1">
    <citation type="submission" date="2019-05" db="EMBL/GenBank/DDBJ databases">
        <title>Another draft genome of Portunus trituberculatus and its Hox gene families provides insights of decapod evolution.</title>
        <authorList>
            <person name="Jeong J.-H."/>
            <person name="Song I."/>
            <person name="Kim S."/>
            <person name="Choi T."/>
            <person name="Kim D."/>
            <person name="Ryu S."/>
            <person name="Kim W."/>
        </authorList>
    </citation>
    <scope>NUCLEOTIDE SEQUENCE [LARGE SCALE GENOMIC DNA]</scope>
    <source>
        <tissue evidence="2">Muscle</tissue>
    </source>
</reference>
<dbReference type="AlphaFoldDB" id="A0A5B7GEZ4"/>
<feature type="region of interest" description="Disordered" evidence="1">
    <location>
        <begin position="1"/>
        <end position="60"/>
    </location>
</feature>